<dbReference type="AlphaFoldDB" id="A0A165M570"/>
<dbReference type="InParanoid" id="A0A165M570"/>
<evidence type="ECO:0000313" key="3">
    <source>
        <dbReference type="Proteomes" id="UP000076761"/>
    </source>
</evidence>
<evidence type="ECO:0000256" key="1">
    <source>
        <dbReference type="SAM" id="MobiDB-lite"/>
    </source>
</evidence>
<sequence length="326" mass="37102">MSTKGNMASVEQASSKSAPILSAGELTPQVLREWAEACEGYCENTKDLKPEDYVRKVSYGMRDPRIRDWYRVNKIKINALSLEKYIEEMQKRFLHADWTMPYMISFYFLLRIEFQSQNALLSGTTSHLDEASVRKHLKTHMHEETKELVKRDKVNKTESFDDWLEAVRIRDEERIRNESKMLRLLQKNKAMPSSRNASTSSFAKSSATSQTASSSAPSSTTSKPRLPKLSDMERDLLDKYHGCYRCRRFNVSHKSGDCPNGFPKAETYRPLTENDALASMRQRSKAQTTTPVAAVIEDPENVVAAIREAVVPSAIIEDDGDDTDDD</sequence>
<keyword evidence="3" id="KW-1185">Reference proteome</keyword>
<accession>A0A165M570</accession>
<dbReference type="OrthoDB" id="2369050at2759"/>
<gene>
    <name evidence="2" type="ORF">NEOLEDRAFT_1152860</name>
</gene>
<dbReference type="EMBL" id="KV425778">
    <property type="protein sequence ID" value="KZT17917.1"/>
    <property type="molecule type" value="Genomic_DNA"/>
</dbReference>
<proteinExistence type="predicted"/>
<dbReference type="Proteomes" id="UP000076761">
    <property type="component" value="Unassembled WGS sequence"/>
</dbReference>
<name>A0A165M570_9AGAM</name>
<reference evidence="2 3" key="1">
    <citation type="journal article" date="2016" name="Mol. Biol. Evol.">
        <title>Comparative Genomics of Early-Diverging Mushroom-Forming Fungi Provides Insights into the Origins of Lignocellulose Decay Capabilities.</title>
        <authorList>
            <person name="Nagy L.G."/>
            <person name="Riley R."/>
            <person name="Tritt A."/>
            <person name="Adam C."/>
            <person name="Daum C."/>
            <person name="Floudas D."/>
            <person name="Sun H."/>
            <person name="Yadav J.S."/>
            <person name="Pangilinan J."/>
            <person name="Larsson K.H."/>
            <person name="Matsuura K."/>
            <person name="Barry K."/>
            <person name="Labutti K."/>
            <person name="Kuo R."/>
            <person name="Ohm R.A."/>
            <person name="Bhattacharya S.S."/>
            <person name="Shirouzu T."/>
            <person name="Yoshinaga Y."/>
            <person name="Martin F.M."/>
            <person name="Grigoriev I.V."/>
            <person name="Hibbett D.S."/>
        </authorList>
    </citation>
    <scope>NUCLEOTIDE SEQUENCE [LARGE SCALE GENOMIC DNA]</scope>
    <source>
        <strain evidence="2 3">HHB14362 ss-1</strain>
    </source>
</reference>
<organism evidence="2 3">
    <name type="scientific">Neolentinus lepideus HHB14362 ss-1</name>
    <dbReference type="NCBI Taxonomy" id="1314782"/>
    <lineage>
        <taxon>Eukaryota</taxon>
        <taxon>Fungi</taxon>
        <taxon>Dikarya</taxon>
        <taxon>Basidiomycota</taxon>
        <taxon>Agaricomycotina</taxon>
        <taxon>Agaricomycetes</taxon>
        <taxon>Gloeophyllales</taxon>
        <taxon>Gloeophyllaceae</taxon>
        <taxon>Neolentinus</taxon>
    </lineage>
</organism>
<evidence type="ECO:0000313" key="2">
    <source>
        <dbReference type="EMBL" id="KZT17917.1"/>
    </source>
</evidence>
<feature type="compositionally biased region" description="Low complexity" evidence="1">
    <location>
        <begin position="193"/>
        <end position="222"/>
    </location>
</feature>
<evidence type="ECO:0008006" key="4">
    <source>
        <dbReference type="Google" id="ProtNLM"/>
    </source>
</evidence>
<protein>
    <recommendedName>
        <fullName evidence="4">CCHC-type domain-containing protein</fullName>
    </recommendedName>
</protein>
<dbReference type="STRING" id="1314782.A0A165M570"/>
<feature type="region of interest" description="Disordered" evidence="1">
    <location>
        <begin position="186"/>
        <end position="230"/>
    </location>
</feature>